<proteinExistence type="predicted"/>
<organism evidence="1 2">
    <name type="scientific">Chryseosolibacter histidini</name>
    <dbReference type="NCBI Taxonomy" id="2782349"/>
    <lineage>
        <taxon>Bacteria</taxon>
        <taxon>Pseudomonadati</taxon>
        <taxon>Bacteroidota</taxon>
        <taxon>Cytophagia</taxon>
        <taxon>Cytophagales</taxon>
        <taxon>Chryseotaleaceae</taxon>
        <taxon>Chryseosolibacter</taxon>
    </lineage>
</organism>
<dbReference type="EMBL" id="JAHESF010000056">
    <property type="protein sequence ID" value="MBT1701064.1"/>
    <property type="molecule type" value="Genomic_DNA"/>
</dbReference>
<name>A0AAP2GMB4_9BACT</name>
<dbReference type="RefSeq" id="WP_254169749.1">
    <property type="nucleotide sequence ID" value="NZ_JAHESF010000056.1"/>
</dbReference>
<reference evidence="1 2" key="1">
    <citation type="submission" date="2021-05" db="EMBL/GenBank/DDBJ databases">
        <title>A Polyphasic approach of four new species of the genus Ohtaekwangia: Ohtaekwangia histidinii sp. nov., Ohtaekwangia cretensis sp. nov., Ohtaekwangia indiensis sp. nov., Ohtaekwangia reichenbachii sp. nov. from diverse environment.</title>
        <authorList>
            <person name="Octaviana S."/>
        </authorList>
    </citation>
    <scope>NUCLEOTIDE SEQUENCE [LARGE SCALE GENOMIC DNA]</scope>
    <source>
        <strain evidence="1 2">PWU4</strain>
    </source>
</reference>
<dbReference type="AlphaFoldDB" id="A0AAP2GMB4"/>
<protein>
    <recommendedName>
        <fullName evidence="3">ABC transporter ATPase</fullName>
    </recommendedName>
</protein>
<dbReference type="Proteomes" id="UP001319200">
    <property type="component" value="Unassembled WGS sequence"/>
</dbReference>
<comment type="caution">
    <text evidence="1">The sequence shown here is derived from an EMBL/GenBank/DDBJ whole genome shotgun (WGS) entry which is preliminary data.</text>
</comment>
<evidence type="ECO:0008006" key="3">
    <source>
        <dbReference type="Google" id="ProtNLM"/>
    </source>
</evidence>
<keyword evidence="2" id="KW-1185">Reference proteome</keyword>
<evidence type="ECO:0000313" key="2">
    <source>
        <dbReference type="Proteomes" id="UP001319200"/>
    </source>
</evidence>
<accession>A0AAP2GMB4</accession>
<gene>
    <name evidence="1" type="ORF">KK083_29495</name>
</gene>
<evidence type="ECO:0000313" key="1">
    <source>
        <dbReference type="EMBL" id="MBT1701064.1"/>
    </source>
</evidence>
<sequence length="167" mass="18660">MYVPFDSISPSSRIWVYQSSRKFTPEESEMIAAHLDSFTRGWAAHGQGLKTSFLIPHDHFIILAADESHYGASGCSIDSSVRAIKEIGQQLGLDLFDRNLVAFKDGNAIKLVRLQDLKQKYMEGIWSEATPTFNNLVSEKGQLETSWVVPAGNTWLKRYVPAPKVAS</sequence>